<accession>A0AAE9MWB1</accession>
<protein>
    <submittedName>
        <fullName evidence="1">Uncharacterized protein</fullName>
    </submittedName>
</protein>
<organism evidence="1 2">
    <name type="scientific">Treponema putidum</name>
    <dbReference type="NCBI Taxonomy" id="221027"/>
    <lineage>
        <taxon>Bacteria</taxon>
        <taxon>Pseudomonadati</taxon>
        <taxon>Spirochaetota</taxon>
        <taxon>Spirochaetia</taxon>
        <taxon>Spirochaetales</taxon>
        <taxon>Treponemataceae</taxon>
        <taxon>Treponema</taxon>
    </lineage>
</organism>
<dbReference type="EMBL" id="CP038804">
    <property type="protein sequence ID" value="UTY34253.1"/>
    <property type="molecule type" value="Genomic_DNA"/>
</dbReference>
<reference evidence="1" key="1">
    <citation type="submission" date="2019-04" db="EMBL/GenBank/DDBJ databases">
        <title>Whole genome sequencing of oral phylogroup 2 treponemes.</title>
        <authorList>
            <person name="Chan Y."/>
            <person name="Zeng H.H."/>
            <person name="Yu X.L."/>
            <person name="Leung W.K."/>
            <person name="Watt R.M."/>
        </authorList>
    </citation>
    <scope>NUCLEOTIDE SEQUENCE</scope>
    <source>
        <strain evidence="1">OMZ 835</strain>
    </source>
</reference>
<sequence>MTYVKNCNREPEEGSMIEKWEEYTGENCPTYCSNANCGNKLDDDNKCGAHVYECNKDGKLKSKTIYIVPLCKECNHYTNKNPMKIDDDYLLAPLNELNKL</sequence>
<evidence type="ECO:0000313" key="2">
    <source>
        <dbReference type="Proteomes" id="UP001058682"/>
    </source>
</evidence>
<evidence type="ECO:0000313" key="1">
    <source>
        <dbReference type="EMBL" id="UTY34253.1"/>
    </source>
</evidence>
<gene>
    <name evidence="1" type="ORF">E4N74_09735</name>
</gene>
<dbReference type="RefSeq" id="WP_255817294.1">
    <property type="nucleotide sequence ID" value="NZ_CP038804.1"/>
</dbReference>
<dbReference type="AlphaFoldDB" id="A0AAE9MWB1"/>
<name>A0AAE9MWB1_9SPIR</name>
<proteinExistence type="predicted"/>
<dbReference type="Proteomes" id="UP001058682">
    <property type="component" value="Chromosome"/>
</dbReference>